<gene>
    <name evidence="2" type="ORF">ABS648_24010</name>
</gene>
<sequence>MDSTLRLAIGILLLAVALYLLLAPGKVSTALARFYGRYPLVRLAPERQFQSAPTLVRALGAVVAVLGLAVFFL</sequence>
<feature type="transmembrane region" description="Helical" evidence="1">
    <location>
        <begin position="54"/>
        <end position="72"/>
    </location>
</feature>
<dbReference type="AlphaFoldDB" id="A0AAU7XYW0"/>
<dbReference type="EMBL" id="CP158373">
    <property type="protein sequence ID" value="XBY62983.1"/>
    <property type="molecule type" value="Genomic_DNA"/>
</dbReference>
<proteinExistence type="predicted"/>
<protein>
    <submittedName>
        <fullName evidence="2">Uncharacterized protein</fullName>
    </submittedName>
</protein>
<keyword evidence="1" id="KW-1133">Transmembrane helix</keyword>
<name>A0AAU7XYW0_9PSED</name>
<keyword evidence="1" id="KW-0472">Membrane</keyword>
<evidence type="ECO:0000313" key="2">
    <source>
        <dbReference type="EMBL" id="XBY62983.1"/>
    </source>
</evidence>
<organism evidence="2">
    <name type="scientific">Pseudomonas solani</name>
    <dbReference type="NCBI Taxonomy" id="2731552"/>
    <lineage>
        <taxon>Bacteria</taxon>
        <taxon>Pseudomonadati</taxon>
        <taxon>Pseudomonadota</taxon>
        <taxon>Gammaproteobacteria</taxon>
        <taxon>Pseudomonadales</taxon>
        <taxon>Pseudomonadaceae</taxon>
        <taxon>Pseudomonas</taxon>
    </lineage>
</organism>
<reference evidence="2" key="1">
    <citation type="submission" date="2023-08" db="EMBL/GenBank/DDBJ databases">
        <title>Increased levels of nutrients transform a symbiont into a lethal pathobiont.</title>
        <authorList>
            <person name="Lachnit T."/>
            <person name="Ulrich L."/>
            <person name="Willmer F.M."/>
            <person name="Hasenbein T."/>
            <person name="Steiner L.X."/>
            <person name="Wolters M."/>
            <person name="Herbst E.M."/>
            <person name="Deines P."/>
        </authorList>
    </citation>
    <scope>NUCLEOTIDE SEQUENCE</scope>
    <source>
        <strain evidence="2">T3</strain>
    </source>
</reference>
<evidence type="ECO:0000256" key="1">
    <source>
        <dbReference type="SAM" id="Phobius"/>
    </source>
</evidence>
<keyword evidence="1" id="KW-0812">Transmembrane</keyword>
<accession>A0AAU7XYW0</accession>
<dbReference type="RefSeq" id="WP_350446871.1">
    <property type="nucleotide sequence ID" value="NZ_CP158373.1"/>
</dbReference>